<keyword evidence="3" id="KW-1185">Reference proteome</keyword>
<evidence type="ECO:0008006" key="4">
    <source>
        <dbReference type="Google" id="ProtNLM"/>
    </source>
</evidence>
<feature type="chain" id="PRO_5024282848" description="Lactonase family protein" evidence="1">
    <location>
        <begin position="25"/>
        <end position="1042"/>
    </location>
</feature>
<protein>
    <recommendedName>
        <fullName evidence="4">Lactonase family protein</fullName>
    </recommendedName>
</protein>
<dbReference type="EMBL" id="VAJM01000006">
    <property type="protein sequence ID" value="TLM91827.1"/>
    <property type="molecule type" value="Genomic_DNA"/>
</dbReference>
<sequence>MKTLLRSAALIWSLVLLSMGAGWAQNVGIGTTAPTQKLDVNGNVRVRAAAGTGDGRLLGVEADGTLKVQPPLFGAAATPSPQAPALVGSAAATDGEPVKVLLNPAGTRAYVLTRVSLTNPAGQKRASLQVFDVSGPTPAPVGSPVLTVAGGIDMALNQAGTRVWVLGYEPGSSNGFIQGFDLSQGQPVALGGEAPVGYSPQTIAVNPTGTRAFVWDSTQELVTFDLSQGGTPVQLNALPVAWIQDLAVNLAGTRLYAVDGSQELTTYDISSGLPVAVGSSVTTSGYSDELAVSPSGTRLYLLSSAPSMLSSYDISSGLPVAVGTPVAAGTYYSYGLVNSANGAVLAVQNFIDGTLLVYDVNGSGLPVARAAAPGITGGGLALSPDGSRAYLTYAGNTLRTVLLAAPRVLAVGSDGSLGSVDPALFKDNLGDHTATRNLNLAGKLLVSGGSQGLALDKDGNVGIGTGRFLDYAPPRLGIFGSSASQGVETIVRLTRPYQGAKVASVAEWRLGSFSADNASASRLDLALQYSSVFGTGFATVLSAQSNGRIGLSTTEPASQLANTNLNIIGSDQLGINEKSLTWLHDNQGYAAAVGNTLAGYGGNGLAVKVADSGSNTTALDVSQGPGVSTAGTTLLRVRADGNVGIGTGGPSARLDVAGSTRLRGLTTAGIVTTDANGNLSSAAASTLGDNLGNHLATRNLSLGAFQLVGNGGTAGLSISSGGSVGIGTASPAAPLHVATGAVPAAVLEGSNAGPHLELRKPGAGLANIDYIGTDFGGTRGGALELRGASSVQLSGDGDPSSPDLTVLANGRVGVGTTAPRGLLDVAGTGDSYLVPDPNNGSSQSLFLPGHLWLTPFSGNSGMAYLQARVPNASASTRIGLTLRTTNGTSLVDALTLAADGTAALAGPLTAPAVTTTTLTATTANATTVNATTVTTSAVTSPATGTANMVAAGYGNVFGVGTLSSASANVTVAHAGPGEYVLTFTGPLATADLGSRAVALTLYNGPGFISFVSGSGPGKLLVRTYNTGGTLTDRGFSFVIFQP</sequence>
<accession>A0A5R8WP22</accession>
<dbReference type="Gene3D" id="2.130.10.10">
    <property type="entry name" value="YVTN repeat-like/Quinoprotein amine dehydrogenase"/>
    <property type="match status" value="2"/>
</dbReference>
<dbReference type="AlphaFoldDB" id="A0A5R8WP22"/>
<evidence type="ECO:0000256" key="1">
    <source>
        <dbReference type="SAM" id="SignalP"/>
    </source>
</evidence>
<dbReference type="RefSeq" id="WP_138078818.1">
    <property type="nucleotide sequence ID" value="NZ_VAJM01000006.1"/>
</dbReference>
<keyword evidence="1" id="KW-0732">Signal</keyword>
<dbReference type="SUPFAM" id="SSF69322">
    <property type="entry name" value="Tricorn protease domain 2"/>
    <property type="match status" value="1"/>
</dbReference>
<organism evidence="2 3">
    <name type="scientific">Hymenobacter jeollabukensis</name>
    <dbReference type="NCBI Taxonomy" id="2025313"/>
    <lineage>
        <taxon>Bacteria</taxon>
        <taxon>Pseudomonadati</taxon>
        <taxon>Bacteroidota</taxon>
        <taxon>Cytophagia</taxon>
        <taxon>Cytophagales</taxon>
        <taxon>Hymenobacteraceae</taxon>
        <taxon>Hymenobacter</taxon>
    </lineage>
</organism>
<comment type="caution">
    <text evidence="2">The sequence shown here is derived from an EMBL/GenBank/DDBJ whole genome shotgun (WGS) entry which is preliminary data.</text>
</comment>
<evidence type="ECO:0000313" key="2">
    <source>
        <dbReference type="EMBL" id="TLM91827.1"/>
    </source>
</evidence>
<dbReference type="OrthoDB" id="9793307at2"/>
<name>A0A5R8WP22_9BACT</name>
<evidence type="ECO:0000313" key="3">
    <source>
        <dbReference type="Proteomes" id="UP000305517"/>
    </source>
</evidence>
<proteinExistence type="predicted"/>
<feature type="signal peptide" evidence="1">
    <location>
        <begin position="1"/>
        <end position="24"/>
    </location>
</feature>
<dbReference type="Proteomes" id="UP000305517">
    <property type="component" value="Unassembled WGS sequence"/>
</dbReference>
<dbReference type="InterPro" id="IPR015943">
    <property type="entry name" value="WD40/YVTN_repeat-like_dom_sf"/>
</dbReference>
<gene>
    <name evidence="2" type="ORF">FDY95_14815</name>
</gene>
<reference evidence="2 3" key="1">
    <citation type="submission" date="2019-05" db="EMBL/GenBank/DDBJ databases">
        <title>Hymenobacter edaphi sp. nov., isolated from abandoned arsenic-contaminated farmland soil.</title>
        <authorList>
            <person name="Nie L."/>
        </authorList>
    </citation>
    <scope>NUCLEOTIDE SEQUENCE [LARGE SCALE GENOMIC DNA]</scope>
    <source>
        <strain evidence="2 3">1-3-3-8</strain>
    </source>
</reference>